<gene>
    <name evidence="1" type="ORF">BpHYR1_034957</name>
</gene>
<accession>A0A3M7PNZ5</accession>
<proteinExistence type="predicted"/>
<dbReference type="EMBL" id="REGN01009618">
    <property type="protein sequence ID" value="RNA00750.1"/>
    <property type="molecule type" value="Genomic_DNA"/>
</dbReference>
<organism evidence="1 2">
    <name type="scientific">Brachionus plicatilis</name>
    <name type="common">Marine rotifer</name>
    <name type="synonym">Brachionus muelleri</name>
    <dbReference type="NCBI Taxonomy" id="10195"/>
    <lineage>
        <taxon>Eukaryota</taxon>
        <taxon>Metazoa</taxon>
        <taxon>Spiralia</taxon>
        <taxon>Gnathifera</taxon>
        <taxon>Rotifera</taxon>
        <taxon>Eurotatoria</taxon>
        <taxon>Monogononta</taxon>
        <taxon>Pseudotrocha</taxon>
        <taxon>Ploima</taxon>
        <taxon>Brachionidae</taxon>
        <taxon>Brachionus</taxon>
    </lineage>
</organism>
<reference evidence="1 2" key="1">
    <citation type="journal article" date="2018" name="Sci. Rep.">
        <title>Genomic signatures of local adaptation to the degree of environmental predictability in rotifers.</title>
        <authorList>
            <person name="Franch-Gras L."/>
            <person name="Hahn C."/>
            <person name="Garcia-Roger E.M."/>
            <person name="Carmona M.J."/>
            <person name="Serra M."/>
            <person name="Gomez A."/>
        </authorList>
    </citation>
    <scope>NUCLEOTIDE SEQUENCE [LARGE SCALE GENOMIC DNA]</scope>
    <source>
        <strain evidence="1">HYR1</strain>
    </source>
</reference>
<sequence>MKQIEGFEHSKSDGKIKKRRSYSIVQDRGYCFKFKTKFRGSNKETTFFSTELLAYGTFYFNVTRIVMILDLFYKVYLNAKKDQASFKNKKLEKLSLIFVSTPRSENHEEYKCIASNHAFTIIIINLKS</sequence>
<evidence type="ECO:0000313" key="2">
    <source>
        <dbReference type="Proteomes" id="UP000276133"/>
    </source>
</evidence>
<evidence type="ECO:0000313" key="1">
    <source>
        <dbReference type="EMBL" id="RNA00750.1"/>
    </source>
</evidence>
<name>A0A3M7PNZ5_BRAPC</name>
<keyword evidence="2" id="KW-1185">Reference proteome</keyword>
<protein>
    <submittedName>
        <fullName evidence="1">Uncharacterized protein</fullName>
    </submittedName>
</protein>
<dbReference type="Proteomes" id="UP000276133">
    <property type="component" value="Unassembled WGS sequence"/>
</dbReference>
<comment type="caution">
    <text evidence="1">The sequence shown here is derived from an EMBL/GenBank/DDBJ whole genome shotgun (WGS) entry which is preliminary data.</text>
</comment>
<dbReference type="AlphaFoldDB" id="A0A3M7PNZ5"/>